<evidence type="ECO:0000313" key="3">
    <source>
        <dbReference type="Proteomes" id="UP000024635"/>
    </source>
</evidence>
<evidence type="ECO:0000259" key="1">
    <source>
        <dbReference type="Pfam" id="PF02520"/>
    </source>
</evidence>
<gene>
    <name evidence="2" type="primary">Acey_s0062.g3310</name>
    <name evidence="2" type="ORF">Y032_0062g3310</name>
</gene>
<sequence length="206" mass="23219">MLLLGVIFTFVLSTSELDIHRNKGHFHHGHPKPEQLPSFLRNLSTEAQSEFFEIVRDRKTPRREIKARVEKWAEEQGVVEELHSFDEKKAARFAEIHRNVSKAISELPDAHEQVHKIVTDESLSKDEMIEKLRAVKVDPAVGRSLRGVMFAVAHPHIYGKHHSGHRNYTHASYEGLGPLAAVLGHAGKGDGMLPIGTEAHEHQDFA</sequence>
<dbReference type="STRING" id="53326.A0A016U373"/>
<proteinExistence type="predicted"/>
<protein>
    <recommendedName>
        <fullName evidence="1">SXP/RAL-2 family protein Ani s 5-like cation-binding domain-containing protein</fullName>
    </recommendedName>
</protein>
<keyword evidence="3" id="KW-1185">Reference proteome</keyword>
<dbReference type="Proteomes" id="UP000024635">
    <property type="component" value="Unassembled WGS sequence"/>
</dbReference>
<dbReference type="InterPro" id="IPR003677">
    <property type="entry name" value="ANIS5_cation-bd"/>
</dbReference>
<dbReference type="Pfam" id="PF02520">
    <property type="entry name" value="ANIS5_cation-bd"/>
    <property type="match status" value="1"/>
</dbReference>
<dbReference type="OrthoDB" id="5871261at2759"/>
<comment type="caution">
    <text evidence="2">The sequence shown here is derived from an EMBL/GenBank/DDBJ whole genome shotgun (WGS) entry which is preliminary data.</text>
</comment>
<dbReference type="InterPro" id="IPR052823">
    <property type="entry name" value="SXP/RAL-2_related"/>
</dbReference>
<name>A0A016U373_9BILA</name>
<feature type="domain" description="SXP/RAL-2 family protein Ani s 5-like cation-binding" evidence="1">
    <location>
        <begin position="46"/>
        <end position="136"/>
    </location>
</feature>
<reference evidence="3" key="1">
    <citation type="journal article" date="2015" name="Nat. Genet.">
        <title>The genome and transcriptome of the zoonotic hookworm Ancylostoma ceylanicum identify infection-specific gene families.</title>
        <authorList>
            <person name="Schwarz E.M."/>
            <person name="Hu Y."/>
            <person name="Antoshechkin I."/>
            <person name="Miller M.M."/>
            <person name="Sternberg P.W."/>
            <person name="Aroian R.V."/>
        </authorList>
    </citation>
    <scope>NUCLEOTIDE SEQUENCE</scope>
    <source>
        <strain evidence="3">HY135</strain>
    </source>
</reference>
<dbReference type="EMBL" id="JARK01001398">
    <property type="protein sequence ID" value="EYC09028.1"/>
    <property type="molecule type" value="Genomic_DNA"/>
</dbReference>
<dbReference type="PANTHER" id="PTHR21593">
    <property type="entry name" value="PRION-LIKE- Q/N-RICH -DOMAIN-BEARING PROTEIN PROTEIN"/>
    <property type="match status" value="1"/>
</dbReference>
<organism evidence="2 3">
    <name type="scientific">Ancylostoma ceylanicum</name>
    <dbReference type="NCBI Taxonomy" id="53326"/>
    <lineage>
        <taxon>Eukaryota</taxon>
        <taxon>Metazoa</taxon>
        <taxon>Ecdysozoa</taxon>
        <taxon>Nematoda</taxon>
        <taxon>Chromadorea</taxon>
        <taxon>Rhabditida</taxon>
        <taxon>Rhabditina</taxon>
        <taxon>Rhabditomorpha</taxon>
        <taxon>Strongyloidea</taxon>
        <taxon>Ancylostomatidae</taxon>
        <taxon>Ancylostomatinae</taxon>
        <taxon>Ancylostoma</taxon>
    </lineage>
</organism>
<dbReference type="PANTHER" id="PTHR21593:SF36">
    <property type="entry name" value="DUF148 DOMAIN-CONTAINING PROTEIN-RELATED"/>
    <property type="match status" value="1"/>
</dbReference>
<dbReference type="AlphaFoldDB" id="A0A016U373"/>
<evidence type="ECO:0000313" key="2">
    <source>
        <dbReference type="EMBL" id="EYC09028.1"/>
    </source>
</evidence>
<accession>A0A016U373</accession>